<organism evidence="2 3">
    <name type="scientific">Streptomyces phaeofaciens</name>
    <dbReference type="NCBI Taxonomy" id="68254"/>
    <lineage>
        <taxon>Bacteria</taxon>
        <taxon>Bacillati</taxon>
        <taxon>Actinomycetota</taxon>
        <taxon>Actinomycetes</taxon>
        <taxon>Kitasatosporales</taxon>
        <taxon>Streptomycetaceae</taxon>
        <taxon>Streptomyces</taxon>
    </lineage>
</organism>
<dbReference type="InterPro" id="IPR046913">
    <property type="entry name" value="ABC-3C_CTD7"/>
</dbReference>
<dbReference type="EMBL" id="BMSA01000030">
    <property type="protein sequence ID" value="GGT84568.1"/>
    <property type="molecule type" value="Genomic_DNA"/>
</dbReference>
<keyword evidence="3" id="KW-1185">Reference proteome</keyword>
<dbReference type="Pfam" id="PF20283">
    <property type="entry name" value="CTD7"/>
    <property type="match status" value="1"/>
</dbReference>
<evidence type="ECO:0000313" key="2">
    <source>
        <dbReference type="EMBL" id="GGT84568.1"/>
    </source>
</evidence>
<evidence type="ECO:0000313" key="3">
    <source>
        <dbReference type="Proteomes" id="UP000646776"/>
    </source>
</evidence>
<sequence length="408" mass="45836">MTSPENPFEASASALGYLYQLRVALQRCVELSRGGIEWSVAIEATDDVQALIGSRTELTQLKKRADNVRLTDLSQDLWKTLRVWSHAVTEGQIDLAETNFYLITTAELPEDSAGFLLQPKASGHRDEQAAEALIVRARQSSKSTTLDKAFKAFDALGEQRRAELISRIEVIGDAPGMDSIREELLGYASLAVERRFAESFLQRLEGWFFERASVQMSFPGSDPVSGAEFDELFNDLRNQIGEHNLPIDPDIAALTAAAPAAADAADKVFVHQLRLIDVGAERIGYAVRDWVRAFAQRSRWVNENLLRAGEIGAYERRLVEEWQSRFAEMREDLGDEAAEEEMKREARLIYRWVDREARLRIRTGCEEVFVVKGSYQMLADELRVGWHPDFSVRLAALLEPAGATDGRA</sequence>
<evidence type="ECO:0000259" key="1">
    <source>
        <dbReference type="Pfam" id="PF20283"/>
    </source>
</evidence>
<accession>A0A918HNE7</accession>
<comment type="caution">
    <text evidence="2">The sequence shown here is derived from an EMBL/GenBank/DDBJ whole genome shotgun (WGS) entry which is preliminary data.</text>
</comment>
<dbReference type="AlphaFoldDB" id="A0A918HNE7"/>
<protein>
    <recommendedName>
        <fullName evidence="1">ABC-three component systems C-terminal domain-containing protein</fullName>
    </recommendedName>
</protein>
<proteinExistence type="predicted"/>
<reference evidence="2" key="2">
    <citation type="submission" date="2020-09" db="EMBL/GenBank/DDBJ databases">
        <authorList>
            <person name="Sun Q."/>
            <person name="Ohkuma M."/>
        </authorList>
    </citation>
    <scope>NUCLEOTIDE SEQUENCE</scope>
    <source>
        <strain evidence="2">JCM 4125</strain>
    </source>
</reference>
<reference evidence="2" key="1">
    <citation type="journal article" date="2014" name="Int. J. Syst. Evol. Microbiol.">
        <title>Complete genome sequence of Corynebacterium casei LMG S-19264T (=DSM 44701T), isolated from a smear-ripened cheese.</title>
        <authorList>
            <consortium name="US DOE Joint Genome Institute (JGI-PGF)"/>
            <person name="Walter F."/>
            <person name="Albersmeier A."/>
            <person name="Kalinowski J."/>
            <person name="Ruckert C."/>
        </authorList>
    </citation>
    <scope>NUCLEOTIDE SEQUENCE</scope>
    <source>
        <strain evidence="2">JCM 4125</strain>
    </source>
</reference>
<dbReference type="RefSeq" id="WP_189716988.1">
    <property type="nucleotide sequence ID" value="NZ_BMSA01000030.1"/>
</dbReference>
<gene>
    <name evidence="2" type="ORF">GCM10010226_73980</name>
</gene>
<dbReference type="Proteomes" id="UP000646776">
    <property type="component" value="Unassembled WGS sequence"/>
</dbReference>
<feature type="domain" description="ABC-three component systems C-terminal" evidence="1">
    <location>
        <begin position="269"/>
        <end position="392"/>
    </location>
</feature>
<name>A0A918HNE7_9ACTN</name>